<organism evidence="4 5">
    <name type="scientific">Micractinium conductrix</name>
    <dbReference type="NCBI Taxonomy" id="554055"/>
    <lineage>
        <taxon>Eukaryota</taxon>
        <taxon>Viridiplantae</taxon>
        <taxon>Chlorophyta</taxon>
        <taxon>core chlorophytes</taxon>
        <taxon>Trebouxiophyceae</taxon>
        <taxon>Chlorellales</taxon>
        <taxon>Chlorellaceae</taxon>
        <taxon>Chlorella clade</taxon>
        <taxon>Micractinium</taxon>
    </lineage>
</organism>
<evidence type="ECO:0000256" key="1">
    <source>
        <dbReference type="SAM" id="MobiDB-lite"/>
    </source>
</evidence>
<evidence type="ECO:0000313" key="4">
    <source>
        <dbReference type="EMBL" id="PSC75586.1"/>
    </source>
</evidence>
<evidence type="ECO:0000259" key="3">
    <source>
        <dbReference type="SMART" id="SM00198"/>
    </source>
</evidence>
<sequence length="1021" mass="109573">MLAHAMLARGWPVAVASNDTDFMQLLHPARPLQVFALLPRARRRLPGGVADGAAFLRRVALIGKRNSGVAAAAAGVRLVPEIWNDRATMQAFIESRGPKVEAHVAANLARLNINPHRCRAQVPEDLAATQTRVAIEGMEDNRRRGSAASDTRYDRGGPNHVKLPYNKCGCVYQLPVDGALSATSMEALVCGTPTSAEPGNDCTTASIANPDNVLWARDLVTGKMDRLLTMQPDAEVGHVSYYTEIGKHDHAYLMADSQHPYGLNSVGADPSKVATVGYFTWPRTASAGASDVDFDSVSVPTAAEGTAIRGTTWMMITRGGGNHNGKGVITSRELATLFDRHFAEEAVPSDIFMSSAGTLTLLGLLPAVRHRPTLLAMALAATLLAATQLLLAQHARKFYTRHRPALLLLHFASFAFVGSALQQPTNVARQLAPAPPIYFLLASVVSSSLPWHSLNALLYRLRLRQFLWLRPLVALATLPNEWRLCKATCARLPASARAFDLAADALRRGASFFLPMPQLVAASTAADTTSTSCLKLRVFVLLVFGLIVPALLRQHAEKKLLARFIAQHGLVVVPNKEAAEFAALEVEAAAAAAAAAEAELGGAGKPAKRAAGSTFEGCCPASCPGTPDGGDSPRRLGLLEQRRQTAARLAERRAALDDRWGGLWEVASEEQWEIILISRISGMPRLWRAAALLLTLAAALRSVNSACPSNQAVLAEHNRVRAAHRVPPLTWDSGLAAKAQAHANTCKWGHSDGRSLAGAGENLYSSGPPVTYPFRGRDVCSYGTYALYLEVTSYDFETHKSRDGVQVGHLVNMLWKDTTKLGCGHSKCPGTGMDYVVCWFYPGFYLSRNYSANMFLSTCQANTRDSWCSECSGKTCTKCFERPNYGQAMGREKIYLDAATKKCVSKCRPGAVSNCAACRANNSCARCNAGFRLNARARCVRGSGGQAQEELPQASPLPYRPGPSTSLAVRPPPPPSQAPPADTKAAGPPPPPPHTPGAAATPPPALLPWRRRALRDAAGTN</sequence>
<keyword evidence="2" id="KW-0472">Membrane</keyword>
<dbReference type="EMBL" id="LHPF02000002">
    <property type="protein sequence ID" value="PSC75586.1"/>
    <property type="molecule type" value="Genomic_DNA"/>
</dbReference>
<comment type="caution">
    <text evidence="4">The sequence shown here is derived from an EMBL/GenBank/DDBJ whole genome shotgun (WGS) entry which is preliminary data.</text>
</comment>
<evidence type="ECO:0000313" key="5">
    <source>
        <dbReference type="Proteomes" id="UP000239649"/>
    </source>
</evidence>
<dbReference type="InterPro" id="IPR035940">
    <property type="entry name" value="CAP_sf"/>
</dbReference>
<dbReference type="Proteomes" id="UP000239649">
    <property type="component" value="Unassembled WGS sequence"/>
</dbReference>
<dbReference type="InterPro" id="IPR014044">
    <property type="entry name" value="CAP_dom"/>
</dbReference>
<dbReference type="Gene3D" id="3.40.33.10">
    <property type="entry name" value="CAP"/>
    <property type="match status" value="1"/>
</dbReference>
<feature type="domain" description="SCP" evidence="3">
    <location>
        <begin position="708"/>
        <end position="847"/>
    </location>
</feature>
<dbReference type="SUPFAM" id="SSF55797">
    <property type="entry name" value="PR-1-like"/>
    <property type="match status" value="1"/>
</dbReference>
<accession>A0A2P6VNB8</accession>
<feature type="transmembrane region" description="Helical" evidence="2">
    <location>
        <begin position="374"/>
        <end position="392"/>
    </location>
</feature>
<evidence type="ECO:0000256" key="2">
    <source>
        <dbReference type="SAM" id="Phobius"/>
    </source>
</evidence>
<keyword evidence="2" id="KW-0812">Transmembrane</keyword>
<proteinExistence type="predicted"/>
<reference evidence="4 5" key="1">
    <citation type="journal article" date="2018" name="Plant J.">
        <title>Genome sequences of Chlorella sorokiniana UTEX 1602 and Micractinium conductrix SAG 241.80: implications to maltose excretion by a green alga.</title>
        <authorList>
            <person name="Arriola M.B."/>
            <person name="Velmurugan N."/>
            <person name="Zhang Y."/>
            <person name="Plunkett M.H."/>
            <person name="Hondzo H."/>
            <person name="Barney B.M."/>
        </authorList>
    </citation>
    <scope>NUCLEOTIDE SEQUENCE [LARGE SCALE GENOMIC DNA]</scope>
    <source>
        <strain evidence="4 5">SAG 241.80</strain>
    </source>
</reference>
<feature type="compositionally biased region" description="Pro residues" evidence="1">
    <location>
        <begin position="987"/>
        <end position="1006"/>
    </location>
</feature>
<feature type="transmembrane region" description="Helical" evidence="2">
    <location>
        <begin position="437"/>
        <end position="459"/>
    </location>
</feature>
<feature type="transmembrane region" description="Helical" evidence="2">
    <location>
        <begin position="404"/>
        <end position="422"/>
    </location>
</feature>
<dbReference type="SMART" id="SM00198">
    <property type="entry name" value="SCP"/>
    <property type="match status" value="1"/>
</dbReference>
<dbReference type="Pfam" id="PF00188">
    <property type="entry name" value="CAP"/>
    <property type="match status" value="1"/>
</dbReference>
<dbReference type="OrthoDB" id="10265760at2759"/>
<dbReference type="AlphaFoldDB" id="A0A2P6VNB8"/>
<gene>
    <name evidence="4" type="ORF">C2E20_1044</name>
</gene>
<dbReference type="InterPro" id="IPR001283">
    <property type="entry name" value="CRISP-related"/>
</dbReference>
<keyword evidence="5" id="KW-1185">Reference proteome</keyword>
<name>A0A2P6VNB8_9CHLO</name>
<protein>
    <submittedName>
        <fullName evidence="4">Alkaline phosphatase, secreted, phosphate-repressible</fullName>
    </submittedName>
</protein>
<feature type="region of interest" description="Disordered" evidence="1">
    <location>
        <begin position="946"/>
        <end position="1021"/>
    </location>
</feature>
<dbReference type="PANTHER" id="PTHR10334">
    <property type="entry name" value="CYSTEINE-RICH SECRETORY PROTEIN-RELATED"/>
    <property type="match status" value="1"/>
</dbReference>
<feature type="transmembrane region" description="Helical" evidence="2">
    <location>
        <begin position="534"/>
        <end position="552"/>
    </location>
</feature>
<keyword evidence="2" id="KW-1133">Transmembrane helix</keyword>
<dbReference type="CDD" id="cd05380">
    <property type="entry name" value="CAP_euk"/>
    <property type="match status" value="1"/>
</dbReference>